<evidence type="ECO:0000313" key="2">
    <source>
        <dbReference type="EMBL" id="SVB01732.1"/>
    </source>
</evidence>
<evidence type="ECO:0000256" key="1">
    <source>
        <dbReference type="SAM" id="MobiDB-lite"/>
    </source>
</evidence>
<dbReference type="EMBL" id="UINC01025688">
    <property type="protein sequence ID" value="SVB01732.1"/>
    <property type="molecule type" value="Genomic_DNA"/>
</dbReference>
<organism evidence="2">
    <name type="scientific">marine metagenome</name>
    <dbReference type="NCBI Taxonomy" id="408172"/>
    <lineage>
        <taxon>unclassified sequences</taxon>
        <taxon>metagenomes</taxon>
        <taxon>ecological metagenomes</taxon>
    </lineage>
</organism>
<gene>
    <name evidence="2" type="ORF">METZ01_LOCUS154586</name>
</gene>
<sequence length="61" mass="6907">MQRRSASCRTHIRGNGDDGGSTEIRHNTGLEHFCKADLEGHRWFRDTRESDVSETPGLYCG</sequence>
<name>A0A382AKS4_9ZZZZ</name>
<accession>A0A382AKS4</accession>
<feature type="region of interest" description="Disordered" evidence="1">
    <location>
        <begin position="1"/>
        <end position="24"/>
    </location>
</feature>
<proteinExistence type="predicted"/>
<dbReference type="AlphaFoldDB" id="A0A382AKS4"/>
<reference evidence="2" key="1">
    <citation type="submission" date="2018-05" db="EMBL/GenBank/DDBJ databases">
        <authorList>
            <person name="Lanie J.A."/>
            <person name="Ng W.-L."/>
            <person name="Kazmierczak K.M."/>
            <person name="Andrzejewski T.M."/>
            <person name="Davidsen T.M."/>
            <person name="Wayne K.J."/>
            <person name="Tettelin H."/>
            <person name="Glass J.I."/>
            <person name="Rusch D."/>
            <person name="Podicherti R."/>
            <person name="Tsui H.-C.T."/>
            <person name="Winkler M.E."/>
        </authorList>
    </citation>
    <scope>NUCLEOTIDE SEQUENCE</scope>
</reference>
<protein>
    <submittedName>
        <fullName evidence="2">Uncharacterized protein</fullName>
    </submittedName>
</protein>